<dbReference type="PANTHER" id="PTHR27002">
    <property type="entry name" value="RECEPTOR-LIKE SERINE/THREONINE-PROTEIN KINASE SD1-8"/>
    <property type="match status" value="1"/>
</dbReference>
<dbReference type="CDD" id="cd23509">
    <property type="entry name" value="Gnk2-like"/>
    <property type="match status" value="2"/>
</dbReference>
<evidence type="ECO:0000256" key="5">
    <source>
        <dbReference type="ARBA" id="ARBA00022692"/>
    </source>
</evidence>
<keyword evidence="14" id="KW-0675">Receptor</keyword>
<keyword evidence="4" id="KW-0808">Transferase</keyword>
<dbReference type="PANTHER" id="PTHR27002:SF123">
    <property type="entry name" value="CYSTEINE-RICH RECEPTOR-LIKE PROTEIN KINASE 45"/>
    <property type="match status" value="1"/>
</dbReference>
<dbReference type="SMART" id="SM00220">
    <property type="entry name" value="S_TKc"/>
    <property type="match status" value="1"/>
</dbReference>
<dbReference type="PROSITE" id="PS50011">
    <property type="entry name" value="PROTEIN_KINASE_DOM"/>
    <property type="match status" value="1"/>
</dbReference>
<dbReference type="FunFam" id="1.10.510.10:FF:001697">
    <property type="entry name" value="Uncharacterized protein"/>
    <property type="match status" value="1"/>
</dbReference>
<keyword evidence="3" id="KW-0723">Serine/threonine-protein kinase</keyword>
<dbReference type="InterPro" id="IPR038408">
    <property type="entry name" value="GNK2_sf"/>
</dbReference>
<keyword evidence="5" id="KW-0812">Transmembrane</keyword>
<dbReference type="GO" id="GO:0016020">
    <property type="term" value="C:membrane"/>
    <property type="evidence" value="ECO:0007669"/>
    <property type="project" value="UniProtKB-SubCell"/>
</dbReference>
<keyword evidence="10 18" id="KW-0067">ATP-binding</keyword>
<evidence type="ECO:0000256" key="10">
    <source>
        <dbReference type="ARBA" id="ARBA00022840"/>
    </source>
</evidence>
<reference evidence="23" key="1">
    <citation type="submission" date="2024-07" db="EMBL/GenBank/DDBJ databases">
        <title>Two chromosome-level genome assemblies of Korean endemic species Abeliophyllum distichum and Forsythia ovata (Oleaceae).</title>
        <authorList>
            <person name="Jang H."/>
        </authorList>
    </citation>
    <scope>NUCLEOTIDE SEQUENCE [LARGE SCALE GENOMIC DNA]</scope>
</reference>
<comment type="catalytic activity">
    <reaction evidence="17">
        <text>L-seryl-[protein] + ATP = O-phospho-L-seryl-[protein] + ADP + H(+)</text>
        <dbReference type="Rhea" id="RHEA:17989"/>
        <dbReference type="Rhea" id="RHEA-COMP:9863"/>
        <dbReference type="Rhea" id="RHEA-COMP:11604"/>
        <dbReference type="ChEBI" id="CHEBI:15378"/>
        <dbReference type="ChEBI" id="CHEBI:29999"/>
        <dbReference type="ChEBI" id="CHEBI:30616"/>
        <dbReference type="ChEBI" id="CHEBI:83421"/>
        <dbReference type="ChEBI" id="CHEBI:456216"/>
        <dbReference type="EC" id="2.7.11.1"/>
    </reaction>
</comment>
<evidence type="ECO:0000313" key="23">
    <source>
        <dbReference type="Proteomes" id="UP001604277"/>
    </source>
</evidence>
<dbReference type="Gene3D" id="1.10.510.10">
    <property type="entry name" value="Transferase(Phosphotransferase) domain 1"/>
    <property type="match status" value="1"/>
</dbReference>
<dbReference type="Gene3D" id="3.30.200.20">
    <property type="entry name" value="Phosphorylase Kinase, domain 1"/>
    <property type="match status" value="1"/>
</dbReference>
<dbReference type="InterPro" id="IPR002902">
    <property type="entry name" value="GNK2"/>
</dbReference>
<feature type="domain" description="Protein kinase" evidence="20">
    <location>
        <begin position="328"/>
        <end position="614"/>
    </location>
</feature>
<evidence type="ECO:0000256" key="7">
    <source>
        <dbReference type="ARBA" id="ARBA00022737"/>
    </source>
</evidence>
<comment type="catalytic activity">
    <reaction evidence="16">
        <text>L-threonyl-[protein] + ATP = O-phospho-L-threonyl-[protein] + ADP + H(+)</text>
        <dbReference type="Rhea" id="RHEA:46608"/>
        <dbReference type="Rhea" id="RHEA-COMP:11060"/>
        <dbReference type="Rhea" id="RHEA-COMP:11605"/>
        <dbReference type="ChEBI" id="CHEBI:15378"/>
        <dbReference type="ChEBI" id="CHEBI:30013"/>
        <dbReference type="ChEBI" id="CHEBI:30616"/>
        <dbReference type="ChEBI" id="CHEBI:61977"/>
        <dbReference type="ChEBI" id="CHEBI:456216"/>
        <dbReference type="EC" id="2.7.11.1"/>
    </reaction>
</comment>
<dbReference type="InterPro" id="IPR008271">
    <property type="entry name" value="Ser/Thr_kinase_AS"/>
</dbReference>
<dbReference type="FunFam" id="3.30.200.20:FF:000195">
    <property type="entry name" value="G-type lectin S-receptor-like serine/threonine-protein kinase"/>
    <property type="match status" value="1"/>
</dbReference>
<dbReference type="EMBL" id="JBFOLJ010000011">
    <property type="protein sequence ID" value="KAL2495324.1"/>
    <property type="molecule type" value="Genomic_DNA"/>
</dbReference>
<dbReference type="Gene3D" id="3.30.430.20">
    <property type="entry name" value="Gnk2 domain, C-X8-C-X2-C motif"/>
    <property type="match status" value="2"/>
</dbReference>
<dbReference type="GO" id="GO:0005524">
    <property type="term" value="F:ATP binding"/>
    <property type="evidence" value="ECO:0007669"/>
    <property type="project" value="UniProtKB-UniRule"/>
</dbReference>
<dbReference type="InterPro" id="IPR017441">
    <property type="entry name" value="Protein_kinase_ATP_BS"/>
</dbReference>
<dbReference type="PROSITE" id="PS00107">
    <property type="entry name" value="PROTEIN_KINASE_ATP"/>
    <property type="match status" value="1"/>
</dbReference>
<keyword evidence="23" id="KW-1185">Reference proteome</keyword>
<evidence type="ECO:0000256" key="19">
    <source>
        <dbReference type="SAM" id="SignalP"/>
    </source>
</evidence>
<evidence type="ECO:0000256" key="18">
    <source>
        <dbReference type="PROSITE-ProRule" id="PRU10141"/>
    </source>
</evidence>
<evidence type="ECO:0000256" key="12">
    <source>
        <dbReference type="ARBA" id="ARBA00023136"/>
    </source>
</evidence>
<evidence type="ECO:0000256" key="16">
    <source>
        <dbReference type="ARBA" id="ARBA00047899"/>
    </source>
</evidence>
<evidence type="ECO:0000256" key="6">
    <source>
        <dbReference type="ARBA" id="ARBA00022729"/>
    </source>
</evidence>
<keyword evidence="9" id="KW-0418">Kinase</keyword>
<keyword evidence="15" id="KW-0325">Glycoprotein</keyword>
<dbReference type="InterPro" id="IPR001245">
    <property type="entry name" value="Ser-Thr/Tyr_kinase_cat_dom"/>
</dbReference>
<evidence type="ECO:0000256" key="17">
    <source>
        <dbReference type="ARBA" id="ARBA00048679"/>
    </source>
</evidence>
<dbReference type="SUPFAM" id="SSF56112">
    <property type="entry name" value="Protein kinase-like (PK-like)"/>
    <property type="match status" value="1"/>
</dbReference>
<dbReference type="GO" id="GO:0004674">
    <property type="term" value="F:protein serine/threonine kinase activity"/>
    <property type="evidence" value="ECO:0007669"/>
    <property type="project" value="UniProtKB-KW"/>
</dbReference>
<evidence type="ECO:0000256" key="9">
    <source>
        <dbReference type="ARBA" id="ARBA00022777"/>
    </source>
</evidence>
<evidence type="ECO:0000256" key="15">
    <source>
        <dbReference type="ARBA" id="ARBA00023180"/>
    </source>
</evidence>
<dbReference type="EC" id="2.7.11.1" evidence="2"/>
<dbReference type="PROSITE" id="PS00108">
    <property type="entry name" value="PROTEIN_KINASE_ST"/>
    <property type="match status" value="1"/>
</dbReference>
<sequence>MAKANSTFFPLILIPFLVLNPVSGQFLNFSCGDNDVPYKLNSPFYNNLMNLCNSLSLNTPQNQGFCKTSIGNVFDRVYGRALCRGDVNSTVCQNCVESACQDLAKKCQTQSAVIWYDKCQVEYSYGTLTTEYTGKYPASNTDKVSDRVQFCHALMSLSTNLAQRAVRYELMFATGKLELKKNETIYGLVQCTRDISSVECGSCLNSAFADLNGYCVSSAGGMVLSRTCNVRFELNPFYSEPHTSRNKRIIPASIAPTVCVMVVLLGIYFCIHRSKKTGDEENSQIPVLQEMVAPIPNYVVIKEESNILSSQELPFMEFAILKAATDNFLESNKLGQGGFGTVYKGILPDGKEIAVKRLSRRSWQGLEEFKNEIRLIAKLQHRNLVRLLGCSLEGNEKLLIYEYMHNKSLDIILFDLEKRLQLDWTKRLNIISGIARGLLYLHEESRLKIIHRDLKPSNVLLDHQMAAKISDFGMARMFQEDQNMANTKRVVGTYGYMAPEYAMEGLFSGKSDVFSFGVMLLEIISGKRNIGSHLNDQAQTLLTYAWRLWNEGQLLDLIDPMLTESCPMQELERCIHIGLLCVQDDPAERPTMSEVVVLLETKQISPPQPNKPAFSVRKLVHQHIVIEGESSLTKDQSVNQLTVSSIAPR</sequence>
<dbReference type="Proteomes" id="UP001604277">
    <property type="component" value="Unassembled WGS sequence"/>
</dbReference>
<dbReference type="InterPro" id="IPR011009">
    <property type="entry name" value="Kinase-like_dom_sf"/>
</dbReference>
<feature type="signal peptide" evidence="19">
    <location>
        <begin position="1"/>
        <end position="24"/>
    </location>
</feature>
<dbReference type="Pfam" id="PF01657">
    <property type="entry name" value="Stress-antifung"/>
    <property type="match status" value="2"/>
</dbReference>
<evidence type="ECO:0000256" key="14">
    <source>
        <dbReference type="ARBA" id="ARBA00023170"/>
    </source>
</evidence>
<dbReference type="Pfam" id="PF07714">
    <property type="entry name" value="PK_Tyr_Ser-Thr"/>
    <property type="match status" value="1"/>
</dbReference>
<dbReference type="InterPro" id="IPR000719">
    <property type="entry name" value="Prot_kinase_dom"/>
</dbReference>
<gene>
    <name evidence="22" type="ORF">Fot_39081</name>
</gene>
<dbReference type="PROSITE" id="PS51473">
    <property type="entry name" value="GNK2"/>
    <property type="match status" value="2"/>
</dbReference>
<comment type="subcellular location">
    <subcellularLocation>
        <location evidence="1">Membrane</location>
        <topology evidence="1">Single-pass membrane protein</topology>
    </subcellularLocation>
</comment>
<evidence type="ECO:0000256" key="11">
    <source>
        <dbReference type="ARBA" id="ARBA00022989"/>
    </source>
</evidence>
<evidence type="ECO:0000256" key="2">
    <source>
        <dbReference type="ARBA" id="ARBA00012513"/>
    </source>
</evidence>
<name>A0ABD1S7H6_9LAMI</name>
<organism evidence="22 23">
    <name type="scientific">Forsythia ovata</name>
    <dbReference type="NCBI Taxonomy" id="205694"/>
    <lineage>
        <taxon>Eukaryota</taxon>
        <taxon>Viridiplantae</taxon>
        <taxon>Streptophyta</taxon>
        <taxon>Embryophyta</taxon>
        <taxon>Tracheophyta</taxon>
        <taxon>Spermatophyta</taxon>
        <taxon>Magnoliopsida</taxon>
        <taxon>eudicotyledons</taxon>
        <taxon>Gunneridae</taxon>
        <taxon>Pentapetalae</taxon>
        <taxon>asterids</taxon>
        <taxon>lamiids</taxon>
        <taxon>Lamiales</taxon>
        <taxon>Oleaceae</taxon>
        <taxon>Forsythieae</taxon>
        <taxon>Forsythia</taxon>
    </lineage>
</organism>
<keyword evidence="6 19" id="KW-0732">Signal</keyword>
<proteinExistence type="predicted"/>
<keyword evidence="12" id="KW-0472">Membrane</keyword>
<evidence type="ECO:0000259" key="20">
    <source>
        <dbReference type="PROSITE" id="PS50011"/>
    </source>
</evidence>
<keyword evidence="8 18" id="KW-0547">Nucleotide-binding</keyword>
<accession>A0ABD1S7H6</accession>
<evidence type="ECO:0000259" key="21">
    <source>
        <dbReference type="PROSITE" id="PS51473"/>
    </source>
</evidence>
<keyword evidence="7" id="KW-0677">Repeat</keyword>
<dbReference type="CDD" id="cd14066">
    <property type="entry name" value="STKc_IRAK"/>
    <property type="match status" value="1"/>
</dbReference>
<feature type="chain" id="PRO_5044896515" description="non-specific serine/threonine protein kinase" evidence="19">
    <location>
        <begin position="25"/>
        <end position="649"/>
    </location>
</feature>
<evidence type="ECO:0000256" key="1">
    <source>
        <dbReference type="ARBA" id="ARBA00004167"/>
    </source>
</evidence>
<protein>
    <recommendedName>
        <fullName evidence="2">non-specific serine/threonine protein kinase</fullName>
        <ecNumber evidence="2">2.7.11.1</ecNumber>
    </recommendedName>
</protein>
<feature type="binding site" evidence="18">
    <location>
        <position position="356"/>
    </location>
    <ligand>
        <name>ATP</name>
        <dbReference type="ChEBI" id="CHEBI:30616"/>
    </ligand>
</feature>
<evidence type="ECO:0000256" key="13">
    <source>
        <dbReference type="ARBA" id="ARBA00023157"/>
    </source>
</evidence>
<keyword evidence="13" id="KW-1015">Disulfide bond</keyword>
<dbReference type="AlphaFoldDB" id="A0ABD1S7H6"/>
<keyword evidence="11" id="KW-1133">Transmembrane helix</keyword>
<feature type="domain" description="Gnk2-homologous" evidence="21">
    <location>
        <begin position="132"/>
        <end position="237"/>
    </location>
</feature>
<evidence type="ECO:0000256" key="8">
    <source>
        <dbReference type="ARBA" id="ARBA00022741"/>
    </source>
</evidence>
<comment type="caution">
    <text evidence="22">The sequence shown here is derived from an EMBL/GenBank/DDBJ whole genome shotgun (WGS) entry which is preliminary data.</text>
</comment>
<feature type="domain" description="Gnk2-homologous" evidence="21">
    <location>
        <begin position="26"/>
        <end position="128"/>
    </location>
</feature>
<evidence type="ECO:0000313" key="22">
    <source>
        <dbReference type="EMBL" id="KAL2495324.1"/>
    </source>
</evidence>
<evidence type="ECO:0000256" key="4">
    <source>
        <dbReference type="ARBA" id="ARBA00022679"/>
    </source>
</evidence>
<evidence type="ECO:0000256" key="3">
    <source>
        <dbReference type="ARBA" id="ARBA00022527"/>
    </source>
</evidence>